<accession>A0ABW7CTK0</accession>
<dbReference type="SUPFAM" id="SSF46626">
    <property type="entry name" value="Cytochrome c"/>
    <property type="match status" value="2"/>
</dbReference>
<evidence type="ECO:0000256" key="6">
    <source>
        <dbReference type="PROSITE-ProRule" id="PRU00433"/>
    </source>
</evidence>
<keyword evidence="2 6" id="KW-0349">Heme</keyword>
<keyword evidence="10" id="KW-0575">Peroxidase</keyword>
<dbReference type="InterPro" id="IPR009056">
    <property type="entry name" value="Cyt_c-like_dom"/>
</dbReference>
<evidence type="ECO:0000256" key="4">
    <source>
        <dbReference type="ARBA" id="ARBA00023002"/>
    </source>
</evidence>
<evidence type="ECO:0000256" key="7">
    <source>
        <dbReference type="SAM" id="MobiDB-lite"/>
    </source>
</evidence>
<keyword evidence="5 6" id="KW-0408">Iron</keyword>
<evidence type="ECO:0000313" key="10">
    <source>
        <dbReference type="EMBL" id="MFG6108114.1"/>
    </source>
</evidence>
<reference evidence="10 11" key="1">
    <citation type="submission" date="2024-09" db="EMBL/GenBank/DDBJ databases">
        <authorList>
            <consortium name="All-Russian atlas of soil microorganisms"/>
            <consortium name="as a basis for the search for new antimicrobial producers and enzymes with unique properties"/>
            <person name="Sokolova E.A."/>
            <person name="Voronina E.N."/>
        </authorList>
    </citation>
    <scope>NUCLEOTIDE SEQUENCE [LARGE SCALE GENOMIC DNA]</scope>
    <source>
        <strain evidence="10 11">AF-22b-331.1</strain>
    </source>
</reference>
<feature type="region of interest" description="Disordered" evidence="7">
    <location>
        <begin position="72"/>
        <end position="104"/>
    </location>
</feature>
<dbReference type="InterPro" id="IPR036909">
    <property type="entry name" value="Cyt_c-like_dom_sf"/>
</dbReference>
<name>A0ABW7CTK0_9GAMM</name>
<evidence type="ECO:0000256" key="5">
    <source>
        <dbReference type="ARBA" id="ARBA00023004"/>
    </source>
</evidence>
<dbReference type="RefSeq" id="WP_394161190.1">
    <property type="nucleotide sequence ID" value="NZ_JBHGCJ010000001.1"/>
</dbReference>
<keyword evidence="11" id="KW-1185">Reference proteome</keyword>
<feature type="domain" description="Cytochrome c" evidence="9">
    <location>
        <begin position="104"/>
        <end position="212"/>
    </location>
</feature>
<evidence type="ECO:0000256" key="1">
    <source>
        <dbReference type="ARBA" id="ARBA00004196"/>
    </source>
</evidence>
<dbReference type="Proteomes" id="UP001605261">
    <property type="component" value="Unassembled WGS sequence"/>
</dbReference>
<organism evidence="10 11">
    <name type="scientific">Stenotrophomonas nematodicola</name>
    <dbReference type="NCBI Taxonomy" id="2656746"/>
    <lineage>
        <taxon>Bacteria</taxon>
        <taxon>Pseudomonadati</taxon>
        <taxon>Pseudomonadota</taxon>
        <taxon>Gammaproteobacteria</taxon>
        <taxon>Lysobacterales</taxon>
        <taxon>Lysobacteraceae</taxon>
        <taxon>Stenotrophomonas</taxon>
    </lineage>
</organism>
<keyword evidence="4" id="KW-0560">Oxidoreductase</keyword>
<dbReference type="Pfam" id="PF03150">
    <property type="entry name" value="CCP_MauG"/>
    <property type="match status" value="1"/>
</dbReference>
<dbReference type="PANTHER" id="PTHR30600">
    <property type="entry name" value="CYTOCHROME C PEROXIDASE-RELATED"/>
    <property type="match status" value="1"/>
</dbReference>
<evidence type="ECO:0000256" key="8">
    <source>
        <dbReference type="SAM" id="SignalP"/>
    </source>
</evidence>
<dbReference type="InterPro" id="IPR051395">
    <property type="entry name" value="Cytochrome_c_Peroxidase/MauG"/>
</dbReference>
<dbReference type="GO" id="GO:0004601">
    <property type="term" value="F:peroxidase activity"/>
    <property type="evidence" value="ECO:0007669"/>
    <property type="project" value="UniProtKB-KW"/>
</dbReference>
<evidence type="ECO:0000256" key="3">
    <source>
        <dbReference type="ARBA" id="ARBA00022723"/>
    </source>
</evidence>
<protein>
    <submittedName>
        <fullName evidence="10">Cytochrome-c peroxidase</fullName>
    </submittedName>
</protein>
<feature type="chain" id="PRO_5045695040" evidence="8">
    <location>
        <begin position="39"/>
        <end position="392"/>
    </location>
</feature>
<comment type="subcellular location">
    <subcellularLocation>
        <location evidence="1">Cell envelope</location>
    </subcellularLocation>
</comment>
<gene>
    <name evidence="10" type="ORF">ACEU0G_001587</name>
</gene>
<sequence>MAIVSDCANRRRRPCHRRWPPAALALCLALGGSLPVDARRDAAPAVPLDCQAGAVEPGADCLRRLYAPPSTQWPTPHVDPGVDWQELAPLPPPPQPRDNPTTPGKVALGERLFNEPRLSRSGQIACASCHERDLGFADGRRVSFGHDRQPGRRNAPSVAMAGHAQTLFWDGRATTLEDQARAPIADPREMAFSVDAAAARLRQDASYRRQFAAVFGNERVDSRQLAQAIAAFERSLTPVRNRFDRFLGGQSRALDDQQLSGLHLFRTRGGCMNCHGGPALTDNAFHNLGLHLHGRARQDLGRYEVTGDAADSGRFRTPSLRGVAGTAPYMHNGMLPRLDSVLAFYNVGGGKPRAPVMPATGAPPFPQPDPLLRPLGLQRDELQAIEAFLRTL</sequence>
<dbReference type="Gene3D" id="1.10.760.10">
    <property type="entry name" value="Cytochrome c-like domain"/>
    <property type="match status" value="2"/>
</dbReference>
<evidence type="ECO:0000259" key="9">
    <source>
        <dbReference type="PROSITE" id="PS51007"/>
    </source>
</evidence>
<dbReference type="EMBL" id="JBHGCJ010000001">
    <property type="protein sequence ID" value="MFG6108114.1"/>
    <property type="molecule type" value="Genomic_DNA"/>
</dbReference>
<dbReference type="PROSITE" id="PS51007">
    <property type="entry name" value="CYTC"/>
    <property type="match status" value="2"/>
</dbReference>
<evidence type="ECO:0000256" key="2">
    <source>
        <dbReference type="ARBA" id="ARBA00022617"/>
    </source>
</evidence>
<dbReference type="InterPro" id="IPR004852">
    <property type="entry name" value="Di-haem_cyt_c_peroxidsae"/>
</dbReference>
<feature type="domain" description="Cytochrome c" evidence="9">
    <location>
        <begin position="256"/>
        <end position="392"/>
    </location>
</feature>
<feature type="signal peptide" evidence="8">
    <location>
        <begin position="1"/>
        <end position="38"/>
    </location>
</feature>
<keyword evidence="8" id="KW-0732">Signal</keyword>
<keyword evidence="3 6" id="KW-0479">Metal-binding</keyword>
<evidence type="ECO:0000313" key="11">
    <source>
        <dbReference type="Proteomes" id="UP001605261"/>
    </source>
</evidence>
<comment type="caution">
    <text evidence="10">The sequence shown here is derived from an EMBL/GenBank/DDBJ whole genome shotgun (WGS) entry which is preliminary data.</text>
</comment>
<proteinExistence type="predicted"/>